<feature type="transmembrane region" description="Helical" evidence="1">
    <location>
        <begin position="6"/>
        <end position="26"/>
    </location>
</feature>
<comment type="caution">
    <text evidence="2">The sequence shown here is derived from an EMBL/GenBank/DDBJ whole genome shotgun (WGS) entry which is preliminary data.</text>
</comment>
<protein>
    <submittedName>
        <fullName evidence="2">Uncharacterized protein</fullName>
    </submittedName>
</protein>
<evidence type="ECO:0000313" key="3">
    <source>
        <dbReference type="Proteomes" id="UP000705867"/>
    </source>
</evidence>
<gene>
    <name evidence="2" type="ORF">K8I29_02970</name>
</gene>
<keyword evidence="1" id="KW-0472">Membrane</keyword>
<dbReference type="EMBL" id="JAIOIV010000023">
    <property type="protein sequence ID" value="MBZ0155160.1"/>
    <property type="molecule type" value="Genomic_DNA"/>
</dbReference>
<proteinExistence type="predicted"/>
<dbReference type="AlphaFoldDB" id="A0A953M0G5"/>
<dbReference type="Proteomes" id="UP000705867">
    <property type="component" value="Unassembled WGS sequence"/>
</dbReference>
<name>A0A953M0G5_9BACT</name>
<reference evidence="2" key="2">
    <citation type="submission" date="2021-08" db="EMBL/GenBank/DDBJ databases">
        <authorList>
            <person name="Dalcin Martins P."/>
        </authorList>
    </citation>
    <scope>NUCLEOTIDE SEQUENCE</scope>
    <source>
        <strain evidence="2">MAG_39</strain>
    </source>
</reference>
<keyword evidence="1" id="KW-1133">Transmembrane helix</keyword>
<evidence type="ECO:0000313" key="2">
    <source>
        <dbReference type="EMBL" id="MBZ0155160.1"/>
    </source>
</evidence>
<feature type="transmembrane region" description="Helical" evidence="1">
    <location>
        <begin position="83"/>
        <end position="106"/>
    </location>
</feature>
<sequence>MLTFAGVLTIGIILFALAILFAFIAFKGSIEEVQLTRSLSEEDQKIVTDETVRDSPWIAILGAAIAGFTAAVIVGLYGVAPGYLYLGPLAALAATVGTTVCFFSDIRDKNEIRKRLVRRLHQVEKECAVPQSPSAEAK</sequence>
<evidence type="ECO:0000256" key="1">
    <source>
        <dbReference type="SAM" id="Phobius"/>
    </source>
</evidence>
<reference evidence="2" key="1">
    <citation type="journal article" date="2021" name="bioRxiv">
        <title>Unraveling nitrogen, sulfur and carbon metabolic pathways and microbial community transcriptional responses to substrate deprivation and toxicity stresses in a bioreactor mimicking anoxic brackish coastal sediment conditions.</title>
        <authorList>
            <person name="Martins P.D."/>
            <person name="Echeveste M.J."/>
            <person name="Arshad A."/>
            <person name="Kurth J."/>
            <person name="Ouboter H."/>
            <person name="Jetten M.S.M."/>
            <person name="Welte C.U."/>
        </authorList>
    </citation>
    <scope>NUCLEOTIDE SEQUENCE</scope>
    <source>
        <strain evidence="2">MAG_39</strain>
    </source>
</reference>
<organism evidence="2 3">
    <name type="scientific">Candidatus Nitrobium versatile</name>
    <dbReference type="NCBI Taxonomy" id="2884831"/>
    <lineage>
        <taxon>Bacteria</taxon>
        <taxon>Pseudomonadati</taxon>
        <taxon>Nitrospirota</taxon>
        <taxon>Nitrospiria</taxon>
        <taxon>Nitrospirales</taxon>
        <taxon>Nitrospiraceae</taxon>
        <taxon>Candidatus Nitrobium</taxon>
    </lineage>
</organism>
<feature type="transmembrane region" description="Helical" evidence="1">
    <location>
        <begin position="57"/>
        <end position="77"/>
    </location>
</feature>
<keyword evidence="1" id="KW-0812">Transmembrane</keyword>
<accession>A0A953M0G5</accession>